<reference evidence="2" key="1">
    <citation type="journal article" date="2015" name="Nature">
        <title>Complex archaea that bridge the gap between prokaryotes and eukaryotes.</title>
        <authorList>
            <person name="Spang A."/>
            <person name="Saw J.H."/>
            <person name="Jorgensen S.L."/>
            <person name="Zaremba-Niedzwiedzka K."/>
            <person name="Martijn J."/>
            <person name="Lind A.E."/>
            <person name="van Eijk R."/>
            <person name="Schleper C."/>
            <person name="Guy L."/>
            <person name="Ettema T.J."/>
        </authorList>
    </citation>
    <scope>NUCLEOTIDE SEQUENCE</scope>
</reference>
<name>A0A0F9MS95_9ZZZZ</name>
<accession>A0A0F9MS95</accession>
<evidence type="ECO:0000256" key="1">
    <source>
        <dbReference type="SAM" id="MobiDB-lite"/>
    </source>
</evidence>
<organism evidence="2">
    <name type="scientific">marine sediment metagenome</name>
    <dbReference type="NCBI Taxonomy" id="412755"/>
    <lineage>
        <taxon>unclassified sequences</taxon>
        <taxon>metagenomes</taxon>
        <taxon>ecological metagenomes</taxon>
    </lineage>
</organism>
<sequence>MMKKGMKGVGSNKKGAVGGVKKGPITSTPFKDNIVRTGGSKR</sequence>
<dbReference type="EMBL" id="LAZR01004434">
    <property type="protein sequence ID" value="KKN08609.1"/>
    <property type="molecule type" value="Genomic_DNA"/>
</dbReference>
<dbReference type="AlphaFoldDB" id="A0A0F9MS95"/>
<comment type="caution">
    <text evidence="2">The sequence shown here is derived from an EMBL/GenBank/DDBJ whole genome shotgun (WGS) entry which is preliminary data.</text>
</comment>
<feature type="region of interest" description="Disordered" evidence="1">
    <location>
        <begin position="1"/>
        <end position="42"/>
    </location>
</feature>
<proteinExistence type="predicted"/>
<evidence type="ECO:0000313" key="2">
    <source>
        <dbReference type="EMBL" id="KKN08609.1"/>
    </source>
</evidence>
<gene>
    <name evidence="2" type="ORF">LCGC14_1054890</name>
</gene>
<protein>
    <submittedName>
        <fullName evidence="2">Uncharacterized protein</fullName>
    </submittedName>
</protein>